<name>A0A367RAJ3_NOSPU</name>
<accession>A0A367RAJ3</accession>
<keyword evidence="2 3" id="KW-0802">TPR repeat</keyword>
<dbReference type="PANTHER" id="PTHR44858">
    <property type="entry name" value="TETRATRICOPEPTIDE REPEAT PROTEIN 6"/>
    <property type="match status" value="1"/>
</dbReference>
<dbReference type="PROSITE" id="PS50005">
    <property type="entry name" value="TPR"/>
    <property type="match status" value="1"/>
</dbReference>
<dbReference type="EMBL" id="LXQE01000165">
    <property type="protein sequence ID" value="RCJ32544.1"/>
    <property type="molecule type" value="Genomic_DNA"/>
</dbReference>
<sequence length="183" mass="20806">MNPNFAEAYNNRGLARSKICHKSEFPKVIEDYTKAIALNPKLVQAYLNWADTYKNLTGDNPAAILDYNQVISLDPNCLSAYINRANIYFLSGELKKSLFDLEKALSLDADYAEAYCGRGIVRFHLGDIEGAKKDLFKAFGLYEARGNMIYCAFTRSLIMELFRDPEVYKDLFGVESRIVKSKK</sequence>
<reference evidence="4 5" key="1">
    <citation type="submission" date="2016-04" db="EMBL/GenBank/DDBJ databases">
        <authorList>
            <person name="Evans L.H."/>
            <person name="Alamgir A."/>
            <person name="Owens N."/>
            <person name="Weber N.D."/>
            <person name="Virtaneva K."/>
            <person name="Barbian K."/>
            <person name="Babar A."/>
            <person name="Rosenke K."/>
        </authorList>
    </citation>
    <scope>NUCLEOTIDE SEQUENCE [LARGE SCALE GENOMIC DNA]</scope>
    <source>
        <strain evidence="4">NIES-2108</strain>
    </source>
</reference>
<dbReference type="InterPro" id="IPR050498">
    <property type="entry name" value="Ycf3"/>
</dbReference>
<dbReference type="InterPro" id="IPR011990">
    <property type="entry name" value="TPR-like_helical_dom_sf"/>
</dbReference>
<evidence type="ECO:0000256" key="2">
    <source>
        <dbReference type="ARBA" id="ARBA00022803"/>
    </source>
</evidence>
<dbReference type="AlphaFoldDB" id="A0A367RAJ3"/>
<evidence type="ECO:0000256" key="3">
    <source>
        <dbReference type="PROSITE-ProRule" id="PRU00339"/>
    </source>
</evidence>
<dbReference type="SUPFAM" id="SSF48452">
    <property type="entry name" value="TPR-like"/>
    <property type="match status" value="1"/>
</dbReference>
<evidence type="ECO:0000313" key="5">
    <source>
        <dbReference type="Proteomes" id="UP000252085"/>
    </source>
</evidence>
<dbReference type="Gene3D" id="1.25.40.10">
    <property type="entry name" value="Tetratricopeptide repeat domain"/>
    <property type="match status" value="2"/>
</dbReference>
<protein>
    <submittedName>
        <fullName evidence="4">Uncharacterized protein</fullName>
    </submittedName>
</protein>
<dbReference type="Proteomes" id="UP000252085">
    <property type="component" value="Unassembled WGS sequence"/>
</dbReference>
<dbReference type="SMART" id="SM00028">
    <property type="entry name" value="TPR"/>
    <property type="match status" value="4"/>
</dbReference>
<dbReference type="InterPro" id="IPR019734">
    <property type="entry name" value="TPR_rpt"/>
</dbReference>
<gene>
    <name evidence="4" type="ORF">A6769_27840</name>
</gene>
<evidence type="ECO:0000313" key="4">
    <source>
        <dbReference type="EMBL" id="RCJ32544.1"/>
    </source>
</evidence>
<keyword evidence="1" id="KW-0677">Repeat</keyword>
<evidence type="ECO:0000256" key="1">
    <source>
        <dbReference type="ARBA" id="ARBA00022737"/>
    </source>
</evidence>
<dbReference type="Pfam" id="PF13414">
    <property type="entry name" value="TPR_11"/>
    <property type="match status" value="1"/>
</dbReference>
<feature type="repeat" description="TPR" evidence="3">
    <location>
        <begin position="78"/>
        <end position="111"/>
    </location>
</feature>
<dbReference type="PANTHER" id="PTHR44858:SF1">
    <property type="entry name" value="UDP-N-ACETYLGLUCOSAMINE--PEPTIDE N-ACETYLGLUCOSAMINYLTRANSFERASE SPINDLY-RELATED"/>
    <property type="match status" value="1"/>
</dbReference>
<comment type="caution">
    <text evidence="4">The sequence shown here is derived from an EMBL/GenBank/DDBJ whole genome shotgun (WGS) entry which is preliminary data.</text>
</comment>
<organism evidence="4 5">
    <name type="scientific">Nostoc punctiforme NIES-2108</name>
    <dbReference type="NCBI Taxonomy" id="1356359"/>
    <lineage>
        <taxon>Bacteria</taxon>
        <taxon>Bacillati</taxon>
        <taxon>Cyanobacteriota</taxon>
        <taxon>Cyanophyceae</taxon>
        <taxon>Nostocales</taxon>
        <taxon>Nostocaceae</taxon>
        <taxon>Nostoc</taxon>
    </lineage>
</organism>
<dbReference type="Pfam" id="PF13181">
    <property type="entry name" value="TPR_8"/>
    <property type="match status" value="1"/>
</dbReference>
<proteinExistence type="predicted"/>